<dbReference type="EC" id="6.3.5.1" evidence="7 8"/>
<gene>
    <name evidence="7" type="primary">nadE</name>
    <name evidence="11" type="ORF">B9G39_18915</name>
</gene>
<dbReference type="GO" id="GO:0009435">
    <property type="term" value="P:NAD+ biosynthetic process"/>
    <property type="evidence" value="ECO:0007669"/>
    <property type="project" value="UniProtKB-UniRule"/>
</dbReference>
<feature type="binding site" evidence="7">
    <location>
        <position position="404"/>
    </location>
    <ligand>
        <name>ATP</name>
        <dbReference type="ChEBI" id="CHEBI:30616"/>
    </ligand>
</feature>
<feature type="binding site" evidence="7">
    <location>
        <position position="190"/>
    </location>
    <ligand>
        <name>L-glutamine</name>
        <dbReference type="ChEBI" id="CHEBI:58359"/>
    </ligand>
</feature>
<feature type="binding site" evidence="7">
    <location>
        <position position="120"/>
    </location>
    <ligand>
        <name>L-glutamine</name>
        <dbReference type="ChEBI" id="CHEBI:58359"/>
    </ligand>
</feature>
<dbReference type="EMBL" id="NDXW01000001">
    <property type="protein sequence ID" value="RDH45354.1"/>
    <property type="molecule type" value="Genomic_DNA"/>
</dbReference>
<sequence length="557" mass="61917">MSMKVTLAQLNYRIGDLAGNCKKIADVIQQQGNQADLIVFSELCITGYYPLDLLDKPDFIANQDEYIERIKKLSEQYSAGIIIGFVDRNTFSGKPYHNALMLIENGNSCFIYHKKLLPTYNIFSEARHFEPGKIPGVCLFRGHRLGFLICEDGWNDQAPYHYDNNPVQDLAREKPDLILAINSSPSNTGKQEERVLRFTHIAKHCHAPLVYVNQTGANDDIVYDGASFVCDGEGQGILQLPAFEEHVATLTIPDEADKNTSVVSLLSMDNTTLYYQQLIMGIRDYVAKCGFPGIVVGSSGGIDSALTIALAKLAIGADKVTAITMPSRFSSEGSLQDSKALCRNLGIKLYTYSIDDEFALSLQSFSNVFKEPARGLTAENIQARIRGRVLMEYSNQTGYLVLSTGNKSELSVGYATLYGDMCGGLNALGDLYKMQVYALANYYNKLHPEAAIPQEIIDKAPSAELAENQQDSDSLPEYPVLDAILRKYIEGDLISVNEQQQDNVILQQVSAEVIADVKKRVDRAEFKRRQAPPIIRVQRRSFGMGRQRPISGSYAHW</sequence>
<evidence type="ECO:0000256" key="1">
    <source>
        <dbReference type="ARBA" id="ARBA00005188"/>
    </source>
</evidence>
<name>A0A4P9VSK9_9GAMM</name>
<keyword evidence="12" id="KW-1185">Reference proteome</keyword>
<dbReference type="PIRSF" id="PIRSF006630">
    <property type="entry name" value="NADS_GAT"/>
    <property type="match status" value="1"/>
</dbReference>
<feature type="active site" description="For glutaminase activity" evidence="7">
    <location>
        <position position="114"/>
    </location>
</feature>
<dbReference type="SUPFAM" id="SSF56317">
    <property type="entry name" value="Carbon-nitrogen hydrolase"/>
    <property type="match status" value="1"/>
</dbReference>
<comment type="catalytic activity">
    <reaction evidence="7 8">
        <text>deamido-NAD(+) + L-glutamine + ATP + H2O = L-glutamate + AMP + diphosphate + NAD(+) + H(+)</text>
        <dbReference type="Rhea" id="RHEA:24384"/>
        <dbReference type="ChEBI" id="CHEBI:15377"/>
        <dbReference type="ChEBI" id="CHEBI:15378"/>
        <dbReference type="ChEBI" id="CHEBI:29985"/>
        <dbReference type="ChEBI" id="CHEBI:30616"/>
        <dbReference type="ChEBI" id="CHEBI:33019"/>
        <dbReference type="ChEBI" id="CHEBI:57540"/>
        <dbReference type="ChEBI" id="CHEBI:58359"/>
        <dbReference type="ChEBI" id="CHEBI:58437"/>
        <dbReference type="ChEBI" id="CHEBI:456215"/>
        <dbReference type="EC" id="6.3.5.1"/>
    </reaction>
</comment>
<keyword evidence="4 7" id="KW-0547">Nucleotide-binding</keyword>
<dbReference type="PANTHER" id="PTHR23090:SF9">
    <property type="entry name" value="GLUTAMINE-DEPENDENT NAD(+) SYNTHETASE"/>
    <property type="match status" value="1"/>
</dbReference>
<dbReference type="SUPFAM" id="SSF52402">
    <property type="entry name" value="Adenine nucleotide alpha hydrolases-like"/>
    <property type="match status" value="1"/>
</dbReference>
<dbReference type="Gene3D" id="3.60.110.10">
    <property type="entry name" value="Carbon-nitrogen hydrolase"/>
    <property type="match status" value="1"/>
</dbReference>
<comment type="caution">
    <text evidence="11">The sequence shown here is derived from an EMBL/GenBank/DDBJ whole genome shotgun (WGS) entry which is preliminary data.</text>
</comment>
<comment type="pathway">
    <text evidence="1 7 8">Cofactor biosynthesis; NAD(+) biosynthesis; NAD(+) from deamido-NAD(+) (L-Gln route): step 1/1.</text>
</comment>
<dbReference type="InterPro" id="IPR014729">
    <property type="entry name" value="Rossmann-like_a/b/a_fold"/>
</dbReference>
<feature type="domain" description="CN hydrolase" evidence="10">
    <location>
        <begin position="3"/>
        <end position="254"/>
    </location>
</feature>
<dbReference type="HAMAP" id="MF_02090">
    <property type="entry name" value="NadE_glutamine_dep"/>
    <property type="match status" value="1"/>
</dbReference>
<dbReference type="CDD" id="cd07570">
    <property type="entry name" value="GAT_Gln-NAD-synth"/>
    <property type="match status" value="1"/>
</dbReference>
<evidence type="ECO:0000256" key="8">
    <source>
        <dbReference type="PIRNR" id="PIRNR006630"/>
    </source>
</evidence>
<evidence type="ECO:0000256" key="4">
    <source>
        <dbReference type="ARBA" id="ARBA00022741"/>
    </source>
</evidence>
<feature type="active site" description="Nucleophile; for glutaminase activity" evidence="7">
    <location>
        <position position="150"/>
    </location>
</feature>
<dbReference type="Pfam" id="PF00795">
    <property type="entry name" value="CN_hydrolase"/>
    <property type="match status" value="1"/>
</dbReference>
<evidence type="ECO:0000313" key="12">
    <source>
        <dbReference type="Proteomes" id="UP000257039"/>
    </source>
</evidence>
<dbReference type="InterPro" id="IPR022310">
    <property type="entry name" value="NAD/GMP_synthase"/>
</dbReference>
<keyword evidence="6 7" id="KW-0520">NAD</keyword>
<evidence type="ECO:0000256" key="3">
    <source>
        <dbReference type="ARBA" id="ARBA00022598"/>
    </source>
</evidence>
<dbReference type="Pfam" id="PF02540">
    <property type="entry name" value="NAD_synthase"/>
    <property type="match status" value="1"/>
</dbReference>
<dbReference type="GO" id="GO:0005524">
    <property type="term" value="F:ATP binding"/>
    <property type="evidence" value="ECO:0007669"/>
    <property type="project" value="UniProtKB-UniRule"/>
</dbReference>
<dbReference type="InterPro" id="IPR036526">
    <property type="entry name" value="C-N_Hydrolase_sf"/>
</dbReference>
<dbReference type="GO" id="GO:0003952">
    <property type="term" value="F:NAD+ synthase (glutamine-hydrolyzing) activity"/>
    <property type="evidence" value="ECO:0007669"/>
    <property type="project" value="UniProtKB-UniRule"/>
</dbReference>
<feature type="binding site" evidence="7">
    <location>
        <position position="380"/>
    </location>
    <ligand>
        <name>deamido-NAD(+)</name>
        <dbReference type="ChEBI" id="CHEBI:58437"/>
        <note>ligand shared between two neighboring subunits</note>
    </ligand>
</feature>
<keyword evidence="5 7" id="KW-0067">ATP-binding</keyword>
<feature type="binding site" evidence="7">
    <location>
        <position position="527"/>
    </location>
    <ligand>
        <name>deamido-NAD(+)</name>
        <dbReference type="ChEBI" id="CHEBI:58437"/>
        <note>ligand shared between two neighboring subunits</note>
    </ligand>
</feature>
<comment type="similarity">
    <text evidence="9">Belongs to the NAD synthetase family.</text>
</comment>
<feature type="binding site" evidence="7">
    <location>
        <position position="184"/>
    </location>
    <ligand>
        <name>L-glutamine</name>
        <dbReference type="ChEBI" id="CHEBI:58359"/>
    </ligand>
</feature>
<feature type="binding site" evidence="7">
    <location>
        <position position="409"/>
    </location>
    <ligand>
        <name>deamido-NAD(+)</name>
        <dbReference type="ChEBI" id="CHEBI:58437"/>
        <note>ligand shared between two neighboring subunits</note>
    </ligand>
</feature>
<comment type="function">
    <text evidence="7">Catalyzes the ATP-dependent amidation of deamido-NAD to form NAD. Uses L-glutamine as a nitrogen source.</text>
</comment>
<organism evidence="11 12">
    <name type="scientific">Zooshikella ganghwensis</name>
    <dbReference type="NCBI Taxonomy" id="202772"/>
    <lineage>
        <taxon>Bacteria</taxon>
        <taxon>Pseudomonadati</taxon>
        <taxon>Pseudomonadota</taxon>
        <taxon>Gammaproteobacteria</taxon>
        <taxon>Oceanospirillales</taxon>
        <taxon>Zooshikellaceae</taxon>
        <taxon>Zooshikella</taxon>
    </lineage>
</organism>
<reference evidence="11 12" key="1">
    <citation type="submission" date="2017-04" db="EMBL/GenBank/DDBJ databases">
        <title>Draft genome sequence of Zooshikella ganghwensis VG4 isolated from Red Sea sediments.</title>
        <authorList>
            <person name="Rehman Z."/>
            <person name="Alam I."/>
            <person name="Kamau A."/>
            <person name="Bajic V."/>
            <person name="Leiknes T."/>
        </authorList>
    </citation>
    <scope>NUCLEOTIDE SEQUENCE [LARGE SCALE GENOMIC DNA]</scope>
    <source>
        <strain evidence="11 12">VG4</strain>
    </source>
</reference>
<protein>
    <recommendedName>
        <fullName evidence="7 8">Glutamine-dependent NAD(+) synthetase</fullName>
        <ecNumber evidence="7 8">6.3.5.1</ecNumber>
    </recommendedName>
    <alternativeName>
        <fullName evidence="7 8">NAD(+) synthase [glutamine-hydrolyzing]</fullName>
    </alternativeName>
</protein>
<dbReference type="Gene3D" id="3.40.50.620">
    <property type="entry name" value="HUPs"/>
    <property type="match status" value="1"/>
</dbReference>
<dbReference type="InterPro" id="IPR003694">
    <property type="entry name" value="NAD_synthase"/>
</dbReference>
<dbReference type="CDD" id="cd00553">
    <property type="entry name" value="NAD_synthase"/>
    <property type="match status" value="1"/>
</dbReference>
<comment type="similarity">
    <text evidence="2 7 8">In the C-terminal section; belongs to the NAD synthetase family.</text>
</comment>
<evidence type="ECO:0000256" key="2">
    <source>
        <dbReference type="ARBA" id="ARBA00007145"/>
    </source>
</evidence>
<evidence type="ECO:0000256" key="7">
    <source>
        <dbReference type="HAMAP-Rule" id="MF_02090"/>
    </source>
</evidence>
<proteinExistence type="inferred from homology"/>
<accession>A0A4P9VSK9</accession>
<feature type="binding site" evidence="7">
    <location>
        <begin position="297"/>
        <end position="304"/>
    </location>
    <ligand>
        <name>ATP</name>
        <dbReference type="ChEBI" id="CHEBI:30616"/>
    </ligand>
</feature>
<feature type="active site" description="Proton acceptor; for glutaminase activity" evidence="7">
    <location>
        <position position="42"/>
    </location>
</feature>
<dbReference type="GO" id="GO:0008795">
    <property type="term" value="F:NAD+ synthase activity"/>
    <property type="evidence" value="ECO:0007669"/>
    <property type="project" value="UniProtKB-UniRule"/>
</dbReference>
<dbReference type="AlphaFoldDB" id="A0A4P9VSK9"/>
<dbReference type="GO" id="GO:0004359">
    <property type="term" value="F:glutaminase activity"/>
    <property type="evidence" value="ECO:0007669"/>
    <property type="project" value="InterPro"/>
</dbReference>
<evidence type="ECO:0000256" key="9">
    <source>
        <dbReference type="RuleBase" id="RU003811"/>
    </source>
</evidence>
<dbReference type="GO" id="GO:0005737">
    <property type="term" value="C:cytoplasm"/>
    <property type="evidence" value="ECO:0007669"/>
    <property type="project" value="InterPro"/>
</dbReference>
<dbReference type="UniPathway" id="UPA00253">
    <property type="reaction ID" value="UER00334"/>
</dbReference>
<keyword evidence="3 7" id="KW-0436">Ligase</keyword>
<evidence type="ECO:0000256" key="6">
    <source>
        <dbReference type="ARBA" id="ARBA00023027"/>
    </source>
</evidence>
<evidence type="ECO:0000256" key="5">
    <source>
        <dbReference type="ARBA" id="ARBA00022840"/>
    </source>
</evidence>
<evidence type="ECO:0000313" key="11">
    <source>
        <dbReference type="EMBL" id="RDH45354.1"/>
    </source>
</evidence>
<dbReference type="NCBIfam" id="TIGR00552">
    <property type="entry name" value="nadE"/>
    <property type="match status" value="1"/>
</dbReference>
<dbReference type="NCBIfam" id="NF010588">
    <property type="entry name" value="PRK13981.1"/>
    <property type="match status" value="1"/>
</dbReference>
<dbReference type="FunFam" id="3.40.50.620:FF:000106">
    <property type="entry name" value="Glutamine-dependent NAD(+) synthetase"/>
    <property type="match status" value="1"/>
</dbReference>
<dbReference type="PROSITE" id="PS50263">
    <property type="entry name" value="CN_HYDROLASE"/>
    <property type="match status" value="1"/>
</dbReference>
<dbReference type="PANTHER" id="PTHR23090">
    <property type="entry name" value="NH 3 /GLUTAMINE-DEPENDENT NAD + SYNTHETASE"/>
    <property type="match status" value="1"/>
</dbReference>
<evidence type="ECO:0000259" key="10">
    <source>
        <dbReference type="PROSITE" id="PS50263"/>
    </source>
</evidence>
<dbReference type="InterPro" id="IPR014445">
    <property type="entry name" value="Gln-dep_NAD_synthase"/>
</dbReference>
<comment type="caution">
    <text evidence="7">Lacks conserved residue(s) required for the propagation of feature annotation.</text>
</comment>
<dbReference type="InterPro" id="IPR003010">
    <property type="entry name" value="C-N_Hydrolase"/>
</dbReference>
<dbReference type="Proteomes" id="UP000257039">
    <property type="component" value="Unassembled WGS sequence"/>
</dbReference>